<dbReference type="KEGG" id="rpf:Rpic12D_4950"/>
<name>C6BPR0_RALP1</name>
<protein>
    <submittedName>
        <fullName evidence="2">Uncharacterized protein</fullName>
    </submittedName>
</protein>
<feature type="signal peptide" evidence="1">
    <location>
        <begin position="1"/>
        <end position="18"/>
    </location>
</feature>
<reference evidence="2" key="1">
    <citation type="submission" date="2009-06" db="EMBL/GenBank/DDBJ databases">
        <title>Complete sequence plasmid 1 of Ralstonia pickettii 12D.</title>
        <authorList>
            <consortium name="US DOE Joint Genome Institute"/>
            <person name="Lucas S."/>
            <person name="Copeland A."/>
            <person name="Lapidus A."/>
            <person name="Glavina del Rio T."/>
            <person name="Dalin E."/>
            <person name="Tice H."/>
            <person name="Bruce D."/>
            <person name="Goodwin L."/>
            <person name="Pitluck S."/>
            <person name="Sims D."/>
            <person name="Meincke L."/>
            <person name="Brettin T."/>
            <person name="Detter J.C."/>
            <person name="Han C."/>
            <person name="Larimer F."/>
            <person name="Land M."/>
            <person name="Hauser L."/>
            <person name="Kyrpides N."/>
            <person name="Ovchinnikova G."/>
            <person name="Marsh T."/>
            <person name="Richardson P."/>
        </authorList>
    </citation>
    <scope>NUCLEOTIDE SEQUENCE [LARGE SCALE GENOMIC DNA]</scope>
    <source>
        <strain evidence="2">12D</strain>
        <plasmid>12D</plasmid>
        <plasmid evidence="2">pRp12D01</plasmid>
    </source>
</reference>
<proteinExistence type="predicted"/>
<evidence type="ECO:0000256" key="1">
    <source>
        <dbReference type="SAM" id="SignalP"/>
    </source>
</evidence>
<keyword evidence="1" id="KW-0732">Signal</keyword>
<accession>C6BPR0</accession>
<feature type="chain" id="PRO_5002962489" evidence="1">
    <location>
        <begin position="19"/>
        <end position="186"/>
    </location>
</feature>
<dbReference type="HOGENOM" id="CLU_1453298_0_0_4"/>
<geneLocation type="plasmid" evidence="2">
    <name>pRp12D01</name>
</geneLocation>
<evidence type="ECO:0000313" key="2">
    <source>
        <dbReference type="EMBL" id="ACS66184.1"/>
    </source>
</evidence>
<dbReference type="EMBL" id="CP001646">
    <property type="protein sequence ID" value="ACS66184.1"/>
    <property type="molecule type" value="Genomic_DNA"/>
</dbReference>
<gene>
    <name evidence="2" type="ordered locus">Rpic12D_4950</name>
</gene>
<sequence length="186" mass="20018">MKMILTIGLFLVSASANADAVQVADNFQPEPVQTHVFKRSESEAIVQQHVDVAVAGKAISDAPRGMTAVSVKILRNGMQEVERNVLIRDGDSAAISERYGFAIAIMDGKINPDDLSGFWQLTISKITFGDNGASTIEAKLDAREARQEATSQKATVNIKAGEKSGLIHGANGKDYLLSVRHIDPQI</sequence>
<organism evidence="2">
    <name type="scientific">Ralstonia pickettii (strain 12D)</name>
    <dbReference type="NCBI Taxonomy" id="428406"/>
    <lineage>
        <taxon>Bacteria</taxon>
        <taxon>Pseudomonadati</taxon>
        <taxon>Pseudomonadota</taxon>
        <taxon>Betaproteobacteria</taxon>
        <taxon>Burkholderiales</taxon>
        <taxon>Burkholderiaceae</taxon>
        <taxon>Ralstonia</taxon>
    </lineage>
</organism>
<dbReference type="AlphaFoldDB" id="C6BPR0"/>
<keyword evidence="2" id="KW-0614">Plasmid</keyword>